<feature type="domain" description="ABC transporter" evidence="4">
    <location>
        <begin position="10"/>
        <end position="239"/>
    </location>
</feature>
<comment type="caution">
    <text evidence="5">The sequence shown here is derived from an EMBL/GenBank/DDBJ whole genome shotgun (WGS) entry which is preliminary data.</text>
</comment>
<dbReference type="CDD" id="cd03230">
    <property type="entry name" value="ABC_DR_subfamily_A"/>
    <property type="match status" value="1"/>
</dbReference>
<evidence type="ECO:0000256" key="1">
    <source>
        <dbReference type="ARBA" id="ARBA00022448"/>
    </source>
</evidence>
<name>A0A6N8F9H9_9GAMM</name>
<dbReference type="Pfam" id="PF00005">
    <property type="entry name" value="ABC_tran"/>
    <property type="match status" value="1"/>
</dbReference>
<dbReference type="InterPro" id="IPR003439">
    <property type="entry name" value="ABC_transporter-like_ATP-bd"/>
</dbReference>
<proteinExistence type="predicted"/>
<dbReference type="Gene3D" id="3.40.50.300">
    <property type="entry name" value="P-loop containing nucleotide triphosphate hydrolases"/>
    <property type="match status" value="1"/>
</dbReference>
<evidence type="ECO:0000313" key="5">
    <source>
        <dbReference type="EMBL" id="MUH72814.1"/>
    </source>
</evidence>
<dbReference type="RefSeq" id="WP_155695965.1">
    <property type="nucleotide sequence ID" value="NZ_WOCD01000003.1"/>
</dbReference>
<keyword evidence="2" id="KW-0547">Nucleotide-binding</keyword>
<sequence length="244" mass="26467">MSISSSNPVISAESLSVVLNNKKILTDLNFNVKSGEVFALLGGNGAGKSTTLKTFLGMITPTSGSAKILNLPVDQHATELRQKIAYLPESVMLYAHLTARENIKYFLSLAGINKRDDEINHALEKVSLQPKAWDERLSQYSKGMRQKTAIALSILRQAPIFFLDEPTSGLDPIAIDEFNQLVSQLASSGATIMMVTHDVYGACQVANHISLLRDGQLVGNFSSPEQGHINTEEVHAAFAARSLA</sequence>
<dbReference type="AlphaFoldDB" id="A0A6N8F9H9"/>
<evidence type="ECO:0000313" key="6">
    <source>
        <dbReference type="Proteomes" id="UP000439994"/>
    </source>
</evidence>
<organism evidence="5 6">
    <name type="scientific">Psychrosphaera haliotis</name>
    <dbReference type="NCBI Taxonomy" id="555083"/>
    <lineage>
        <taxon>Bacteria</taxon>
        <taxon>Pseudomonadati</taxon>
        <taxon>Pseudomonadota</taxon>
        <taxon>Gammaproteobacteria</taxon>
        <taxon>Alteromonadales</taxon>
        <taxon>Pseudoalteromonadaceae</taxon>
        <taxon>Psychrosphaera</taxon>
    </lineage>
</organism>
<dbReference type="PANTHER" id="PTHR42939:SF1">
    <property type="entry name" value="ABC TRANSPORTER ATP-BINDING PROTEIN ALBC-RELATED"/>
    <property type="match status" value="1"/>
</dbReference>
<dbReference type="GO" id="GO:0005524">
    <property type="term" value="F:ATP binding"/>
    <property type="evidence" value="ECO:0007669"/>
    <property type="project" value="UniProtKB-KW"/>
</dbReference>
<dbReference type="EMBL" id="WOCD01000003">
    <property type="protein sequence ID" value="MUH72814.1"/>
    <property type="molecule type" value="Genomic_DNA"/>
</dbReference>
<evidence type="ECO:0000256" key="3">
    <source>
        <dbReference type="ARBA" id="ARBA00022840"/>
    </source>
</evidence>
<dbReference type="InterPro" id="IPR027417">
    <property type="entry name" value="P-loop_NTPase"/>
</dbReference>
<keyword evidence="6" id="KW-1185">Reference proteome</keyword>
<accession>A0A6N8F9H9</accession>
<dbReference type="GO" id="GO:0016887">
    <property type="term" value="F:ATP hydrolysis activity"/>
    <property type="evidence" value="ECO:0007669"/>
    <property type="project" value="InterPro"/>
</dbReference>
<keyword evidence="3 5" id="KW-0067">ATP-binding</keyword>
<dbReference type="OrthoDB" id="9804819at2"/>
<dbReference type="Proteomes" id="UP000439994">
    <property type="component" value="Unassembled WGS sequence"/>
</dbReference>
<keyword evidence="1" id="KW-0813">Transport</keyword>
<dbReference type="PANTHER" id="PTHR42939">
    <property type="entry name" value="ABC TRANSPORTER ATP-BINDING PROTEIN ALBC-RELATED"/>
    <property type="match status" value="1"/>
</dbReference>
<evidence type="ECO:0000256" key="2">
    <source>
        <dbReference type="ARBA" id="ARBA00022741"/>
    </source>
</evidence>
<protein>
    <submittedName>
        <fullName evidence="5">ATP-binding cassette domain-containing protein</fullName>
    </submittedName>
</protein>
<gene>
    <name evidence="5" type="ORF">GNP35_10105</name>
</gene>
<dbReference type="SMART" id="SM00382">
    <property type="entry name" value="AAA"/>
    <property type="match status" value="1"/>
</dbReference>
<dbReference type="SUPFAM" id="SSF52540">
    <property type="entry name" value="P-loop containing nucleoside triphosphate hydrolases"/>
    <property type="match status" value="1"/>
</dbReference>
<evidence type="ECO:0000259" key="4">
    <source>
        <dbReference type="PROSITE" id="PS50893"/>
    </source>
</evidence>
<reference evidence="5 6" key="1">
    <citation type="submission" date="2019-11" db="EMBL/GenBank/DDBJ databases">
        <title>P. haliotis isolates from Z. marina roots.</title>
        <authorList>
            <person name="Cohen M."/>
            <person name="Jospin G."/>
            <person name="Eisen J.A."/>
            <person name="Coil D.A."/>
        </authorList>
    </citation>
    <scope>NUCLEOTIDE SEQUENCE [LARGE SCALE GENOMIC DNA]</scope>
    <source>
        <strain evidence="5 6">UCD-MCMsp1aY</strain>
    </source>
</reference>
<dbReference type="InterPro" id="IPR051782">
    <property type="entry name" value="ABC_Transporter_VariousFunc"/>
</dbReference>
<dbReference type="InterPro" id="IPR003593">
    <property type="entry name" value="AAA+_ATPase"/>
</dbReference>
<dbReference type="PROSITE" id="PS50893">
    <property type="entry name" value="ABC_TRANSPORTER_2"/>
    <property type="match status" value="1"/>
</dbReference>